<evidence type="ECO:0000256" key="2">
    <source>
        <dbReference type="SAM" id="Phobius"/>
    </source>
</evidence>
<evidence type="ECO:0000256" key="1">
    <source>
        <dbReference type="SAM" id="MobiDB-lite"/>
    </source>
</evidence>
<dbReference type="OrthoDB" id="3461799at2"/>
<keyword evidence="2" id="KW-1133">Transmembrane helix</keyword>
<evidence type="ECO:0000313" key="3">
    <source>
        <dbReference type="EMBL" id="TDD80473.1"/>
    </source>
</evidence>
<reference evidence="3 4" key="1">
    <citation type="submission" date="2019-03" db="EMBL/GenBank/DDBJ databases">
        <title>Draft genome sequences of novel Actinobacteria.</title>
        <authorList>
            <person name="Sahin N."/>
            <person name="Ay H."/>
            <person name="Saygin H."/>
        </authorList>
    </citation>
    <scope>NUCLEOTIDE SEQUENCE [LARGE SCALE GENOMIC DNA]</scope>
    <source>
        <strain evidence="3 4">H3C3</strain>
    </source>
</reference>
<dbReference type="AlphaFoldDB" id="A0A4R5B632"/>
<protein>
    <recommendedName>
        <fullName evidence="5">CU044_5270 family protein</fullName>
    </recommendedName>
</protein>
<evidence type="ECO:0008006" key="5">
    <source>
        <dbReference type="Google" id="ProtNLM"/>
    </source>
</evidence>
<feature type="transmembrane region" description="Helical" evidence="2">
    <location>
        <begin position="44"/>
        <end position="66"/>
    </location>
</feature>
<keyword evidence="2" id="KW-0472">Membrane</keyword>
<gene>
    <name evidence="3" type="ORF">E1298_25745</name>
</gene>
<feature type="compositionally biased region" description="Basic and acidic residues" evidence="1">
    <location>
        <begin position="178"/>
        <end position="195"/>
    </location>
</feature>
<dbReference type="RefSeq" id="WP_131897595.1">
    <property type="nucleotide sequence ID" value="NZ_SMKU01000152.1"/>
</dbReference>
<evidence type="ECO:0000313" key="4">
    <source>
        <dbReference type="Proteomes" id="UP000294513"/>
    </source>
</evidence>
<name>A0A4R5B632_9ACTN</name>
<sequence length="354" mass="38644">MNELTEVRALFDDPPAPTAEVMAAARARLTEDETPRTVQRRRRWGLGLAAGVAAAVVAAASIGGGAEAPKPPKEQAAGEHDAARRMLLVAASKLEKEQPLTPGRYWRQRTVHGQAYHVPPGKGYTVYTEVENDSWEARSKRDRRYFSVRANPVGPRTPEDEAAWRQAGSPARWTVGSDGDKLSLTRDNKPLEEQRPTYVRNPNKGLVSPETRLRFGADPAAFVALVLRDAGFVDGSANELMVGSLYLGDKLAAPKARAAVFRRLAGLRGVRSIGEVQDARGRQGIGLAAPWVERVDGSVVEYQLVLDPKTYDILGDQSIVKKEGRNGLRPGVRYDYTCTLSEGWTNETPPAAKP</sequence>
<accession>A0A4R5B632</accession>
<keyword evidence="2" id="KW-0812">Transmembrane</keyword>
<comment type="caution">
    <text evidence="3">The sequence shown here is derived from an EMBL/GenBank/DDBJ whole genome shotgun (WGS) entry which is preliminary data.</text>
</comment>
<proteinExistence type="predicted"/>
<dbReference type="EMBL" id="SMKU01000152">
    <property type="protein sequence ID" value="TDD80473.1"/>
    <property type="molecule type" value="Genomic_DNA"/>
</dbReference>
<keyword evidence="4" id="KW-1185">Reference proteome</keyword>
<organism evidence="3 4">
    <name type="scientific">Actinomadura rubrisoli</name>
    <dbReference type="NCBI Taxonomy" id="2530368"/>
    <lineage>
        <taxon>Bacteria</taxon>
        <taxon>Bacillati</taxon>
        <taxon>Actinomycetota</taxon>
        <taxon>Actinomycetes</taxon>
        <taxon>Streptosporangiales</taxon>
        <taxon>Thermomonosporaceae</taxon>
        <taxon>Actinomadura</taxon>
    </lineage>
</organism>
<feature type="region of interest" description="Disordered" evidence="1">
    <location>
        <begin position="150"/>
        <end position="205"/>
    </location>
</feature>
<dbReference type="Proteomes" id="UP000294513">
    <property type="component" value="Unassembled WGS sequence"/>
</dbReference>